<dbReference type="Pfam" id="PF20803">
    <property type="entry name" value="PaaX_M"/>
    <property type="match status" value="1"/>
</dbReference>
<feature type="domain" description="Transcriptional repressor PaaX-like C-terminal" evidence="2">
    <location>
        <begin position="191"/>
        <end position="280"/>
    </location>
</feature>
<evidence type="ECO:0000259" key="1">
    <source>
        <dbReference type="Pfam" id="PF07848"/>
    </source>
</evidence>
<evidence type="ECO:0000313" key="4">
    <source>
        <dbReference type="EMBL" id="GAA1655084.1"/>
    </source>
</evidence>
<accession>A0ABN2FNM4</accession>
<evidence type="ECO:0000259" key="2">
    <source>
        <dbReference type="Pfam" id="PF08223"/>
    </source>
</evidence>
<gene>
    <name evidence="4" type="ORF">GCM10009765_00260</name>
</gene>
<evidence type="ECO:0000313" key="5">
    <source>
        <dbReference type="Proteomes" id="UP001500618"/>
    </source>
</evidence>
<dbReference type="InterPro" id="IPR011965">
    <property type="entry name" value="PaaX_trns_reg"/>
</dbReference>
<dbReference type="InterPro" id="IPR036388">
    <property type="entry name" value="WH-like_DNA-bd_sf"/>
</dbReference>
<feature type="domain" description="Transcriptional repressor PaaX-like N-terminal" evidence="1">
    <location>
        <begin position="19"/>
        <end position="87"/>
    </location>
</feature>
<organism evidence="4 5">
    <name type="scientific">Fodinicola feengrottensis</name>
    <dbReference type="NCBI Taxonomy" id="435914"/>
    <lineage>
        <taxon>Bacteria</taxon>
        <taxon>Bacillati</taxon>
        <taxon>Actinomycetota</taxon>
        <taxon>Actinomycetes</taxon>
        <taxon>Mycobacteriales</taxon>
        <taxon>Fodinicola</taxon>
    </lineage>
</organism>
<keyword evidence="5" id="KW-1185">Reference proteome</keyword>
<dbReference type="Pfam" id="PF08223">
    <property type="entry name" value="PaaX_C"/>
    <property type="match status" value="1"/>
</dbReference>
<sequence>MAFVTAAPPAVIERLAQPRHLIVTLYGLRGLDGRQAGRWFSVAALVRLLADLGIDEAAVRSSVSRLKRRGMLIAEKVGGAAGYALSEPAEHLLDEGDQRIFALPRPSVRDGWILAVFSVPESERDRRHTLRTQLSRLGFGTVSPGVWIAPAHLRTSATDLVARLELTPYVEFFSADYLNDADLTSKIGQWWDMERLHDSYADFLAGSQPVWRRWARRRTATDQEAFADYVPILTQWRRLPYLDPGLPAQVLPADWNGAKAAELFGTIRERLEKPARRHLETTVSLQGEPWSARPTRS</sequence>
<name>A0ABN2FNM4_9ACTN</name>
<dbReference type="PIRSF" id="PIRSF020623">
    <property type="entry name" value="PaaX"/>
    <property type="match status" value="1"/>
</dbReference>
<protein>
    <submittedName>
        <fullName evidence="4">PaaX family transcriptional regulator C-terminal domain-containing protein</fullName>
    </submittedName>
</protein>
<evidence type="ECO:0000259" key="3">
    <source>
        <dbReference type="Pfam" id="PF20803"/>
    </source>
</evidence>
<proteinExistence type="predicted"/>
<reference evidence="4 5" key="1">
    <citation type="journal article" date="2019" name="Int. J. Syst. Evol. Microbiol.">
        <title>The Global Catalogue of Microorganisms (GCM) 10K type strain sequencing project: providing services to taxonomists for standard genome sequencing and annotation.</title>
        <authorList>
            <consortium name="The Broad Institute Genomics Platform"/>
            <consortium name="The Broad Institute Genome Sequencing Center for Infectious Disease"/>
            <person name="Wu L."/>
            <person name="Ma J."/>
        </authorList>
    </citation>
    <scope>NUCLEOTIDE SEQUENCE [LARGE SCALE GENOMIC DNA]</scope>
    <source>
        <strain evidence="4 5">JCM 14718</strain>
    </source>
</reference>
<dbReference type="Gene3D" id="1.10.10.10">
    <property type="entry name" value="Winged helix-like DNA-binding domain superfamily/Winged helix DNA-binding domain"/>
    <property type="match status" value="1"/>
</dbReference>
<dbReference type="InterPro" id="IPR012906">
    <property type="entry name" value="PaaX-like_N"/>
</dbReference>
<comment type="caution">
    <text evidence="4">The sequence shown here is derived from an EMBL/GenBank/DDBJ whole genome shotgun (WGS) entry which is preliminary data.</text>
</comment>
<dbReference type="InterPro" id="IPR013225">
    <property type="entry name" value="PaaX_C"/>
</dbReference>
<dbReference type="Gene3D" id="3.30.70.2650">
    <property type="match status" value="1"/>
</dbReference>
<feature type="domain" description="Transcriptional repressor PaaX-like central Cas2-like" evidence="3">
    <location>
        <begin position="109"/>
        <end position="181"/>
    </location>
</feature>
<dbReference type="Proteomes" id="UP001500618">
    <property type="component" value="Unassembled WGS sequence"/>
</dbReference>
<dbReference type="EMBL" id="BAAANY010000001">
    <property type="protein sequence ID" value="GAA1655084.1"/>
    <property type="molecule type" value="Genomic_DNA"/>
</dbReference>
<dbReference type="InterPro" id="IPR048846">
    <property type="entry name" value="PaaX-like_central"/>
</dbReference>
<dbReference type="PANTHER" id="PTHR30319">
    <property type="entry name" value="PHENYLACETIC ACID REGULATOR-RELATED TRANSCRIPTIONAL REPRESSOR"/>
    <property type="match status" value="1"/>
</dbReference>
<dbReference type="Pfam" id="PF07848">
    <property type="entry name" value="PaaX"/>
    <property type="match status" value="1"/>
</dbReference>
<dbReference type="PANTHER" id="PTHR30319:SF1">
    <property type="entry name" value="TRANSCRIPTIONAL REPRESSOR PAAX"/>
    <property type="match status" value="1"/>
</dbReference>
<dbReference type="Gene3D" id="1.20.58.1460">
    <property type="match status" value="1"/>
</dbReference>